<dbReference type="Proteomes" id="UP000587002">
    <property type="component" value="Unassembled WGS sequence"/>
</dbReference>
<dbReference type="EMBL" id="JACCFJ010000001">
    <property type="protein sequence ID" value="NYI85550.1"/>
    <property type="molecule type" value="Genomic_DNA"/>
</dbReference>
<protein>
    <recommendedName>
        <fullName evidence="2">UPF0225 protein HNR68_004180</fullName>
    </recommendedName>
</protein>
<dbReference type="InterPro" id="IPR023006">
    <property type="entry name" value="YchJ-like"/>
</dbReference>
<evidence type="ECO:0000256" key="1">
    <source>
        <dbReference type="ARBA" id="ARBA00010839"/>
    </source>
</evidence>
<dbReference type="InterPro" id="IPR048469">
    <property type="entry name" value="YchJ-like_M"/>
</dbReference>
<gene>
    <name evidence="4" type="ORF">HNR68_004180</name>
</gene>
<dbReference type="Pfam" id="PF17775">
    <property type="entry name" value="YchJ_M-like"/>
    <property type="match status" value="1"/>
</dbReference>
<organism evidence="4 5">
    <name type="scientific">Saccharopolyspora hordei</name>
    <dbReference type="NCBI Taxonomy" id="1838"/>
    <lineage>
        <taxon>Bacteria</taxon>
        <taxon>Bacillati</taxon>
        <taxon>Actinomycetota</taxon>
        <taxon>Actinomycetes</taxon>
        <taxon>Pseudonocardiales</taxon>
        <taxon>Pseudonocardiaceae</taxon>
        <taxon>Saccharopolyspora</taxon>
    </lineage>
</organism>
<evidence type="ECO:0000313" key="4">
    <source>
        <dbReference type="EMBL" id="NYI85550.1"/>
    </source>
</evidence>
<proteinExistence type="inferred from homology"/>
<dbReference type="AlphaFoldDB" id="A0A853ASW3"/>
<dbReference type="InterPro" id="IPR004027">
    <property type="entry name" value="SEC_C_motif"/>
</dbReference>
<dbReference type="InterPro" id="IPR032710">
    <property type="entry name" value="NTF2-like_dom_sf"/>
</dbReference>
<dbReference type="PANTHER" id="PTHR33747:SF1">
    <property type="entry name" value="ADENYLATE CYCLASE-ASSOCIATED CAP C-TERMINAL DOMAIN-CONTAINING PROTEIN"/>
    <property type="match status" value="1"/>
</dbReference>
<feature type="domain" description="YchJ-like middle NTF2-like" evidence="3">
    <location>
        <begin position="31"/>
        <end position="125"/>
    </location>
</feature>
<evidence type="ECO:0000256" key="2">
    <source>
        <dbReference type="HAMAP-Rule" id="MF_00612"/>
    </source>
</evidence>
<sequence>MSTAERCPCGLGEPYAECCARLHSGERRAATAEELVRSRFSAFAVGDADYLLATWHPSTRPAEVDLDPELRWVRLEVLDRTGGGPFDTEGTVRFRAHYRAPGGTGVLTEHSRFTKEGGAWSYVDGEHE</sequence>
<dbReference type="Pfam" id="PF02810">
    <property type="entry name" value="SEC-C"/>
    <property type="match status" value="1"/>
</dbReference>
<comment type="similarity">
    <text evidence="1 2">Belongs to the UPF0225 family.</text>
</comment>
<accession>A0A853ASW3</accession>
<dbReference type="SUPFAM" id="SSF54427">
    <property type="entry name" value="NTF2-like"/>
    <property type="match status" value="1"/>
</dbReference>
<reference evidence="4 5" key="1">
    <citation type="submission" date="2020-07" db="EMBL/GenBank/DDBJ databases">
        <title>Sequencing the genomes of 1000 actinobacteria strains.</title>
        <authorList>
            <person name="Klenk H.-P."/>
        </authorList>
    </citation>
    <scope>NUCLEOTIDE SEQUENCE [LARGE SCALE GENOMIC DNA]</scope>
    <source>
        <strain evidence="4 5">DSM 44065</strain>
    </source>
</reference>
<evidence type="ECO:0000259" key="3">
    <source>
        <dbReference type="Pfam" id="PF17775"/>
    </source>
</evidence>
<evidence type="ECO:0000313" key="5">
    <source>
        <dbReference type="Proteomes" id="UP000587002"/>
    </source>
</evidence>
<dbReference type="RefSeq" id="WP_179723440.1">
    <property type="nucleotide sequence ID" value="NZ_BAABFH010000001.1"/>
</dbReference>
<name>A0A853ASW3_9PSEU</name>
<keyword evidence="5" id="KW-1185">Reference proteome</keyword>
<dbReference type="Gene3D" id="3.10.450.50">
    <property type="match status" value="1"/>
</dbReference>
<comment type="caution">
    <text evidence="4">The sequence shown here is derived from an EMBL/GenBank/DDBJ whole genome shotgun (WGS) entry which is preliminary data.</text>
</comment>
<dbReference type="PANTHER" id="PTHR33747">
    <property type="entry name" value="UPF0225 PROTEIN SCO1677"/>
    <property type="match status" value="1"/>
</dbReference>
<dbReference type="HAMAP" id="MF_00612">
    <property type="entry name" value="UPF0225"/>
    <property type="match status" value="1"/>
</dbReference>